<feature type="domain" description="DUF1722" evidence="1">
    <location>
        <begin position="190"/>
        <end position="305"/>
    </location>
</feature>
<dbReference type="EMBL" id="BEXT01000001">
    <property type="protein sequence ID" value="GBC63435.1"/>
    <property type="molecule type" value="Genomic_DNA"/>
</dbReference>
<dbReference type="Pfam" id="PF08349">
    <property type="entry name" value="DUF1722"/>
    <property type="match status" value="1"/>
</dbReference>
<reference evidence="3" key="1">
    <citation type="submission" date="2017-11" db="EMBL/GenBank/DDBJ databases">
        <authorList>
            <person name="Watanabe M."/>
            <person name="Kojima H."/>
        </authorList>
    </citation>
    <scope>NUCLEOTIDE SEQUENCE [LARGE SCALE GENOMIC DNA]</scope>
    <source>
        <strain evidence="3">Tokyo 01</strain>
    </source>
</reference>
<gene>
    <name evidence="2" type="ORF">DENIS_4429</name>
</gene>
<dbReference type="InterPro" id="IPR007553">
    <property type="entry name" value="2-thiour_desulf"/>
</dbReference>
<dbReference type="PANTHER" id="PTHR30087:SF0">
    <property type="entry name" value="INNER MEMBRANE PROTEIN"/>
    <property type="match status" value="1"/>
</dbReference>
<dbReference type="RefSeq" id="WP_124330496.1">
    <property type="nucleotide sequence ID" value="NZ_BEXT01000001.1"/>
</dbReference>
<organism evidence="2 3">
    <name type="scientific">Desulfonema ishimotonii</name>
    <dbReference type="NCBI Taxonomy" id="45657"/>
    <lineage>
        <taxon>Bacteria</taxon>
        <taxon>Pseudomonadati</taxon>
        <taxon>Thermodesulfobacteriota</taxon>
        <taxon>Desulfobacteria</taxon>
        <taxon>Desulfobacterales</taxon>
        <taxon>Desulfococcaceae</taxon>
        <taxon>Desulfonema</taxon>
    </lineage>
</organism>
<name>A0A401G2T1_9BACT</name>
<dbReference type="PANTHER" id="PTHR30087">
    <property type="entry name" value="INNER MEMBRANE PROTEIN"/>
    <property type="match status" value="1"/>
</dbReference>
<dbReference type="OrthoDB" id="495783at2"/>
<evidence type="ECO:0000313" key="3">
    <source>
        <dbReference type="Proteomes" id="UP000288096"/>
    </source>
</evidence>
<evidence type="ECO:0000313" key="2">
    <source>
        <dbReference type="EMBL" id="GBC63435.1"/>
    </source>
</evidence>
<reference evidence="3" key="2">
    <citation type="submission" date="2019-01" db="EMBL/GenBank/DDBJ databases">
        <title>Genome sequence of Desulfonema ishimotonii strain Tokyo 01.</title>
        <authorList>
            <person name="Fukui M."/>
        </authorList>
    </citation>
    <scope>NUCLEOTIDE SEQUENCE [LARGE SCALE GENOMIC DNA]</scope>
    <source>
        <strain evidence="3">Tokyo 01</strain>
    </source>
</reference>
<dbReference type="InterPro" id="IPR017087">
    <property type="entry name" value="UCP037004"/>
</dbReference>
<proteinExistence type="predicted"/>
<dbReference type="PIRSF" id="PIRSF037004">
    <property type="entry name" value="UCP037004"/>
    <property type="match status" value="1"/>
</dbReference>
<sequence length="314" mass="36124">MEKIRLGVSACLLGEKVRYDGGHKLDRFIRNTLGEYVDFVPVCPEVGCGMGIPREALRLVGDVDNPRLITNKTHADHTDQMVRWAEKRLDQLEQEDLCGFIFKSNSPSSGMARVRVYNEKGMPVKKGVGIFARMFMARFPLLPVEDDGRLNDPRLRENFIESIFVFRHLRALLAGEKSRGALVAFHTRHKLLILSHSPNHYRLMGKLVAGGPDEPEELCAEYGKLLGEALRLRTTRRKNVNVLQHIMGYFKKQLSPDEKQEVLEILGLYKEGHVPLIVPITLLNHYIRKYDQPYLKQQYYLNPHPLELHLRNHV</sequence>
<evidence type="ECO:0000259" key="1">
    <source>
        <dbReference type="Pfam" id="PF08349"/>
    </source>
</evidence>
<protein>
    <submittedName>
        <fullName evidence="2">DUF1722 domain-containing protein</fullName>
    </submittedName>
</protein>
<accession>A0A401G2T1</accession>
<keyword evidence="3" id="KW-1185">Reference proteome</keyword>
<dbReference type="Pfam" id="PF04463">
    <property type="entry name" value="2-thiour_desulf"/>
    <property type="match status" value="1"/>
</dbReference>
<comment type="caution">
    <text evidence="2">The sequence shown here is derived from an EMBL/GenBank/DDBJ whole genome shotgun (WGS) entry which is preliminary data.</text>
</comment>
<dbReference type="AlphaFoldDB" id="A0A401G2T1"/>
<dbReference type="Proteomes" id="UP000288096">
    <property type="component" value="Unassembled WGS sequence"/>
</dbReference>
<dbReference type="InterPro" id="IPR013560">
    <property type="entry name" value="DUF1722"/>
</dbReference>